<evidence type="ECO:0000256" key="1">
    <source>
        <dbReference type="SAM" id="MobiDB-lite"/>
    </source>
</evidence>
<feature type="region of interest" description="Disordered" evidence="1">
    <location>
        <begin position="1"/>
        <end position="21"/>
    </location>
</feature>
<evidence type="ECO:0000313" key="2">
    <source>
        <dbReference type="EMBL" id="KAF7726272.1"/>
    </source>
</evidence>
<keyword evidence="3" id="KW-1185">Reference proteome</keyword>
<gene>
    <name evidence="2" type="ORF">EC973_008982</name>
</gene>
<organism evidence="2 3">
    <name type="scientific">Apophysomyces ossiformis</name>
    <dbReference type="NCBI Taxonomy" id="679940"/>
    <lineage>
        <taxon>Eukaryota</taxon>
        <taxon>Fungi</taxon>
        <taxon>Fungi incertae sedis</taxon>
        <taxon>Mucoromycota</taxon>
        <taxon>Mucoromycotina</taxon>
        <taxon>Mucoromycetes</taxon>
        <taxon>Mucorales</taxon>
        <taxon>Mucorineae</taxon>
        <taxon>Mucoraceae</taxon>
        <taxon>Apophysomyces</taxon>
    </lineage>
</organism>
<dbReference type="AlphaFoldDB" id="A0A8H7BKH2"/>
<dbReference type="OrthoDB" id="10361162at2759"/>
<evidence type="ECO:0000313" key="3">
    <source>
        <dbReference type="Proteomes" id="UP000605846"/>
    </source>
</evidence>
<comment type="caution">
    <text evidence="2">The sequence shown here is derived from an EMBL/GenBank/DDBJ whole genome shotgun (WGS) entry which is preliminary data.</text>
</comment>
<accession>A0A8H7BKH2</accession>
<name>A0A8H7BKH2_9FUNG</name>
<protein>
    <submittedName>
        <fullName evidence="2">Uncharacterized protein</fullName>
    </submittedName>
</protein>
<dbReference type="EMBL" id="JABAYA010000081">
    <property type="protein sequence ID" value="KAF7726272.1"/>
    <property type="molecule type" value="Genomic_DNA"/>
</dbReference>
<reference evidence="2" key="1">
    <citation type="submission" date="2020-01" db="EMBL/GenBank/DDBJ databases">
        <title>Genome Sequencing of Three Apophysomyces-Like Fungal Strains Confirms a Novel Fungal Genus in the Mucoromycota with divergent Burkholderia-like Endosymbiotic Bacteria.</title>
        <authorList>
            <person name="Stajich J.E."/>
            <person name="Macias A.M."/>
            <person name="Carter-House D."/>
            <person name="Lovett B."/>
            <person name="Kasson L.R."/>
            <person name="Berry K."/>
            <person name="Grigoriev I."/>
            <person name="Chang Y."/>
            <person name="Spatafora J."/>
            <person name="Kasson M.T."/>
        </authorList>
    </citation>
    <scope>NUCLEOTIDE SEQUENCE</scope>
    <source>
        <strain evidence="2">NRRL A-21654</strain>
    </source>
</reference>
<dbReference type="Proteomes" id="UP000605846">
    <property type="component" value="Unassembled WGS sequence"/>
</dbReference>
<feature type="region of interest" description="Disordered" evidence="1">
    <location>
        <begin position="54"/>
        <end position="75"/>
    </location>
</feature>
<proteinExistence type="predicted"/>
<sequence length="205" mass="23393">MNNAIPNDQYGAARPSRLTNPTPYHVQQLQMQMKDTAFDGQQIMDHSHMYYQNHSPHLSDPEISNTGPFPSRSSPLYRQQDFYDDRSVDSSSVTFPVNMKRPYLDHQPHRYHHQQQEQQHYNNNPDLLYCPSQQSSTSLLDFRYKPSTGSAPANVGYSHMQQHSFGEPMANDEGAAAATPLKHSVHAVKAELIENYEEDFAAQAK</sequence>